<dbReference type="SUPFAM" id="SSF51445">
    <property type="entry name" value="(Trans)glycosidases"/>
    <property type="match status" value="1"/>
</dbReference>
<evidence type="ECO:0000313" key="3">
    <source>
        <dbReference type="Proteomes" id="UP000614996"/>
    </source>
</evidence>
<dbReference type="EMBL" id="BOPO01000027">
    <property type="protein sequence ID" value="GIL26673.1"/>
    <property type="molecule type" value="Genomic_DNA"/>
</dbReference>
<accession>A0A8J4ADF3</accession>
<sequence length="406" mass="41919">MAVPALRWSILAAVLVALFPLVAGTPAAAGPAAGAATGPQRPVPGTATGAAQPIARAATGAVLPGQGAARPDAASSVSVYGAWHCSDDACLWGTVRDMTQFDADNHWLIDRGDGRPSVNLVVLSFVNPLRLLNQTTDAQTADGVPVGMNQAVVDYFTSHGVRVMLSIGGITYVDDWNTALATDGAQLGRNAAAVARRLGVGIEIDYEESSSPNLTGLQAFVDAYRAAVPYDASGADPAARLTIDLAAGDRWLIGLTQKATADWLRTDTPVLDYANAMVPSRQPSTGTAESNWTEHLVGKPNYSPPIPPLAPAKFTGSLYIAEGAKVRPECTDFADSLQNSTGDFVGNAAPQGAGASTGMLGYMFWAAERPSTRGVTTDPPNSCEGGVGAGATAYSVPVPMPALRQS</sequence>
<evidence type="ECO:0000313" key="2">
    <source>
        <dbReference type="EMBL" id="GIL26673.1"/>
    </source>
</evidence>
<protein>
    <recommendedName>
        <fullName evidence="4">GH18 domain-containing protein</fullName>
    </recommendedName>
</protein>
<organism evidence="2 3">
    <name type="scientific">Actinocatenispora comari</name>
    <dbReference type="NCBI Taxonomy" id="2807577"/>
    <lineage>
        <taxon>Bacteria</taxon>
        <taxon>Bacillati</taxon>
        <taxon>Actinomycetota</taxon>
        <taxon>Actinomycetes</taxon>
        <taxon>Micromonosporales</taxon>
        <taxon>Micromonosporaceae</taxon>
        <taxon>Actinocatenispora</taxon>
    </lineage>
</organism>
<feature type="signal peptide" evidence="1">
    <location>
        <begin position="1"/>
        <end position="23"/>
    </location>
</feature>
<proteinExistence type="predicted"/>
<dbReference type="Gene3D" id="3.20.20.80">
    <property type="entry name" value="Glycosidases"/>
    <property type="match status" value="1"/>
</dbReference>
<name>A0A8J4ADF3_9ACTN</name>
<evidence type="ECO:0008006" key="4">
    <source>
        <dbReference type="Google" id="ProtNLM"/>
    </source>
</evidence>
<keyword evidence="1" id="KW-0732">Signal</keyword>
<keyword evidence="3" id="KW-1185">Reference proteome</keyword>
<dbReference type="InterPro" id="IPR017853">
    <property type="entry name" value="GH"/>
</dbReference>
<comment type="caution">
    <text evidence="2">The sequence shown here is derived from an EMBL/GenBank/DDBJ whole genome shotgun (WGS) entry which is preliminary data.</text>
</comment>
<dbReference type="RefSeq" id="WP_225918461.1">
    <property type="nucleotide sequence ID" value="NZ_BOPO01000027.1"/>
</dbReference>
<feature type="chain" id="PRO_5038625018" description="GH18 domain-containing protein" evidence="1">
    <location>
        <begin position="24"/>
        <end position="406"/>
    </location>
</feature>
<reference evidence="3" key="1">
    <citation type="journal article" date="2021" name="Int. J. Syst. Evol. Microbiol.">
        <title>Actinocatenispora comari sp. nov., an endophytic actinomycete isolated from aerial parts of Comarum salesowianum.</title>
        <authorList>
            <person name="Oyunbileg N."/>
            <person name="Iizaka Y."/>
            <person name="Hamada M."/>
            <person name="Davaapurev B.O."/>
            <person name="Fukumoto A."/>
            <person name="Tsetseg B."/>
            <person name="Kato F."/>
            <person name="Tamura T."/>
            <person name="Batkhuu J."/>
            <person name="Anzai Y."/>
        </authorList>
    </citation>
    <scope>NUCLEOTIDE SEQUENCE [LARGE SCALE GENOMIC DNA]</scope>
    <source>
        <strain evidence="3">NUM-2625</strain>
    </source>
</reference>
<dbReference type="AlphaFoldDB" id="A0A8J4ADF3"/>
<gene>
    <name evidence="2" type="ORF">NUM_19270</name>
</gene>
<dbReference type="Proteomes" id="UP000614996">
    <property type="component" value="Unassembled WGS sequence"/>
</dbReference>
<evidence type="ECO:0000256" key="1">
    <source>
        <dbReference type="SAM" id="SignalP"/>
    </source>
</evidence>